<protein>
    <submittedName>
        <fullName evidence="2">Trans-sialidase, putative</fullName>
    </submittedName>
</protein>
<dbReference type="GO" id="GO:0004308">
    <property type="term" value="F:exo-alpha-sialidase activity"/>
    <property type="evidence" value="ECO:0007669"/>
    <property type="project" value="InterPro"/>
</dbReference>
<feature type="domain" description="Trans-sialidase C-terminal" evidence="1">
    <location>
        <begin position="3"/>
        <end position="173"/>
    </location>
</feature>
<evidence type="ECO:0000313" key="2">
    <source>
        <dbReference type="EMBL" id="EKF38871.1"/>
    </source>
</evidence>
<keyword evidence="3" id="KW-1185">Reference proteome</keyword>
<dbReference type="Gene3D" id="2.60.120.200">
    <property type="match status" value="1"/>
</dbReference>
<dbReference type="EMBL" id="AHKC01004178">
    <property type="protein sequence ID" value="EKF38871.1"/>
    <property type="molecule type" value="Genomic_DNA"/>
</dbReference>
<evidence type="ECO:0000259" key="1">
    <source>
        <dbReference type="Pfam" id="PF22925"/>
    </source>
</evidence>
<accession>K2NV62</accession>
<sequence>AGTDNGVTFTGPGAGAEWPVGRQGENQLYHFANYNFTLVATVSIHNVPEGDTPIPLIGVKMVDTENTVLLGLSYNSEKKWKVPCGGKTITENSITWEPDETHQVAIVLQNGTQGSLYVDGQRVGASCKLNVTDSRVVSHFYIGGDGDSAGSEGSRDVVPVTVTNVLLYNRPLNVAEIGVLNAKKISILKLTDPKRVATGATGRCTALHDGADGGGGTDCGSGLLTLLLLLGLWVFAAL</sequence>
<dbReference type="InterPro" id="IPR013320">
    <property type="entry name" value="ConA-like_dom_sf"/>
</dbReference>
<gene>
    <name evidence="2" type="ORF">MOQ_000913</name>
</gene>
<dbReference type="InterPro" id="IPR055239">
    <property type="entry name" value="TS_C"/>
</dbReference>
<dbReference type="InterPro" id="IPR021287">
    <property type="entry name" value="Trans-sialidase_CS"/>
</dbReference>
<dbReference type="PRINTS" id="PR01803">
    <property type="entry name" value="TCSIALIDASE"/>
</dbReference>
<dbReference type="InterPro" id="IPR008377">
    <property type="entry name" value="Sialidase_trypan"/>
</dbReference>
<dbReference type="SUPFAM" id="SSF49899">
    <property type="entry name" value="Concanavalin A-like lectins/glucanases"/>
    <property type="match status" value="1"/>
</dbReference>
<dbReference type="Proteomes" id="UP000007350">
    <property type="component" value="Unassembled WGS sequence"/>
</dbReference>
<proteinExistence type="predicted"/>
<dbReference type="AlphaFoldDB" id="K2NV62"/>
<dbReference type="Pfam" id="PF11052">
    <property type="entry name" value="Tr-sialidase_C"/>
    <property type="match status" value="1"/>
</dbReference>
<organism evidence="2 3">
    <name type="scientific">Trypanosoma cruzi marinkellei</name>
    <dbReference type="NCBI Taxonomy" id="85056"/>
    <lineage>
        <taxon>Eukaryota</taxon>
        <taxon>Discoba</taxon>
        <taxon>Euglenozoa</taxon>
        <taxon>Kinetoplastea</taxon>
        <taxon>Metakinetoplastina</taxon>
        <taxon>Trypanosomatida</taxon>
        <taxon>Trypanosomatidae</taxon>
        <taxon>Trypanosoma</taxon>
        <taxon>Schizotrypanum</taxon>
    </lineage>
</organism>
<name>K2NV62_TRYCR</name>
<comment type="caution">
    <text evidence="2">The sequence shown here is derived from an EMBL/GenBank/DDBJ whole genome shotgun (WGS) entry which is preliminary data.</text>
</comment>
<reference evidence="2 3" key="1">
    <citation type="journal article" date="2012" name="BMC Genomics">
        <title>Comparative genomic analysis of human infective Trypanosoma cruzi lineages with the bat-restricted subspecies T. cruzi marinkellei.</title>
        <authorList>
            <person name="Franzen O."/>
            <person name="Talavera-Lopez C."/>
            <person name="Ochaya S."/>
            <person name="Butler C.E."/>
            <person name="Messenger L.A."/>
            <person name="Lewis M.D."/>
            <person name="Llewellyn M.S."/>
            <person name="Marinkelle C.J."/>
            <person name="Tyler K.M."/>
            <person name="Miles M.A."/>
            <person name="Andersson B."/>
        </authorList>
    </citation>
    <scope>NUCLEOTIDE SEQUENCE [LARGE SCALE GENOMIC DNA]</scope>
    <source>
        <strain evidence="2 3">B7</strain>
    </source>
</reference>
<evidence type="ECO:0000313" key="3">
    <source>
        <dbReference type="Proteomes" id="UP000007350"/>
    </source>
</evidence>
<feature type="non-terminal residue" evidence="2">
    <location>
        <position position="1"/>
    </location>
</feature>
<dbReference type="Pfam" id="PF22925">
    <property type="entry name" value="TS_C"/>
    <property type="match status" value="1"/>
</dbReference>